<accession>C7MGK3</accession>
<dbReference type="AlphaFoldDB" id="C7MGK3"/>
<dbReference type="HOGENOM" id="CLU_972065_0_0_11"/>
<protein>
    <submittedName>
        <fullName evidence="1">Uncharacterized protein</fullName>
    </submittedName>
</protein>
<dbReference type="STRING" id="446465.Bfae_03180"/>
<sequence>MSAPGALRPRRRSLAALLTASGGAVLLGGCGGPSPVPTSAQVARDPLAALDAAHWDARSAEELRALPLQGAAEELETWADLGAEDSAVDTAREQLTGFLGAAYLDPSALRGLSDQDALDHVSSATPEFWRDALHEAWGGGDRTFYALALAEPFRSVGRPAICADWFRTEGDGGPALALGTTIAWTAIDTSTRAVGVLACRLGIVVDLDAQGGLSAGTVRLTLHGLDGCAMGEHEGLLVPALADDDRHRAVQQATREQILDAPRIPLADLLDEDSALFAGDEETFLECE</sequence>
<reference evidence="1 2" key="1">
    <citation type="journal article" date="2009" name="Stand. Genomic Sci.">
        <title>Complete genome sequence of Brachybacterium faecium type strain (Schefferle 6-10).</title>
        <authorList>
            <person name="Lapidus A."/>
            <person name="Pukall R."/>
            <person name="Labuttii K."/>
            <person name="Copeland A."/>
            <person name="Del Rio T.G."/>
            <person name="Nolan M."/>
            <person name="Chen F."/>
            <person name="Lucas S."/>
            <person name="Tice H."/>
            <person name="Cheng J.F."/>
            <person name="Bruce D."/>
            <person name="Goodwin L."/>
            <person name="Pitluck S."/>
            <person name="Rohde M."/>
            <person name="Goker M."/>
            <person name="Pati A."/>
            <person name="Ivanova N."/>
            <person name="Mavrommatis K."/>
            <person name="Chen A."/>
            <person name="Palaniappan K."/>
            <person name="D'haeseleer P."/>
            <person name="Chain P."/>
            <person name="Bristow J."/>
            <person name="Eisen J.A."/>
            <person name="Markowitz V."/>
            <person name="Hugenholtz P."/>
            <person name="Kyrpides N.C."/>
            <person name="Klenk H.P."/>
        </authorList>
    </citation>
    <scope>NUCLEOTIDE SEQUENCE [LARGE SCALE GENOMIC DNA]</scope>
    <source>
        <strain evidence="2">ATCC 43885 / DSM 4810 / JCM 11609 / LMG 19847 / NBRC 14762 / NCIMB 9860 / 6-10</strain>
    </source>
</reference>
<dbReference type="KEGG" id="bfa:Bfae_03180"/>
<dbReference type="PATRIC" id="fig|446465.5.peg.314"/>
<dbReference type="EMBL" id="CP001643">
    <property type="protein sequence ID" value="ACU84194.1"/>
    <property type="molecule type" value="Genomic_DNA"/>
</dbReference>
<gene>
    <name evidence="1" type="ordered locus">Bfae_03180</name>
</gene>
<dbReference type="OrthoDB" id="4792618at2"/>
<evidence type="ECO:0000313" key="2">
    <source>
        <dbReference type="Proteomes" id="UP000001919"/>
    </source>
</evidence>
<organism evidence="1 2">
    <name type="scientific">Brachybacterium faecium (strain ATCC 43885 / DSM 4810 / JCM 11609 / LMG 19847 / NBRC 14762 / NCIMB 9860 / 6-10)</name>
    <dbReference type="NCBI Taxonomy" id="446465"/>
    <lineage>
        <taxon>Bacteria</taxon>
        <taxon>Bacillati</taxon>
        <taxon>Actinomycetota</taxon>
        <taxon>Actinomycetes</taxon>
        <taxon>Micrococcales</taxon>
        <taxon>Dermabacteraceae</taxon>
        <taxon>Brachybacterium</taxon>
    </lineage>
</organism>
<keyword evidence="2" id="KW-1185">Reference proteome</keyword>
<proteinExistence type="predicted"/>
<name>C7MGK3_BRAFD</name>
<evidence type="ECO:0000313" key="1">
    <source>
        <dbReference type="EMBL" id="ACU84194.1"/>
    </source>
</evidence>
<dbReference type="Proteomes" id="UP000001919">
    <property type="component" value="Chromosome"/>
</dbReference>